<feature type="domain" description="Glucuronosyltransferase GumK N-terminal" evidence="1">
    <location>
        <begin position="12"/>
        <end position="182"/>
    </location>
</feature>
<gene>
    <name evidence="2" type="ORF">RHIZ70_507</name>
</gene>
<protein>
    <recommendedName>
        <fullName evidence="1">Glucuronosyltransferase GumK N-terminal domain-containing protein</fullName>
    </recommendedName>
</protein>
<keyword evidence="3" id="KW-1185">Reference proteome</keyword>
<dbReference type="Pfam" id="PF22059">
    <property type="entry name" value="GumK_N"/>
    <property type="match status" value="1"/>
</dbReference>
<dbReference type="EMBL" id="UEYP01000014">
    <property type="protein sequence ID" value="SSC64799.1"/>
    <property type="molecule type" value="Genomic_DNA"/>
</dbReference>
<dbReference type="AlphaFoldDB" id="A0A376AAB8"/>
<organism evidence="2 3">
    <name type="scientific">Ciceribacter selenitireducens ATCC BAA-1503</name>
    <dbReference type="NCBI Taxonomy" id="1336235"/>
    <lineage>
        <taxon>Bacteria</taxon>
        <taxon>Pseudomonadati</taxon>
        <taxon>Pseudomonadota</taxon>
        <taxon>Alphaproteobacteria</taxon>
        <taxon>Hyphomicrobiales</taxon>
        <taxon>Rhizobiaceae</taxon>
        <taxon>Ciceribacter</taxon>
    </lineage>
</organism>
<accession>A0A376AAB8</accession>
<dbReference type="Gene3D" id="3.40.50.11010">
    <property type="match status" value="1"/>
</dbReference>
<dbReference type="RefSeq" id="WP_115671966.1">
    <property type="nucleotide sequence ID" value="NZ_UEYP01000014.1"/>
</dbReference>
<sequence>MTTSPAKRRVLIVTGHHFAEAARKVDLHFIADTLRAGGDHVDFLACRLSFLSRFLKDGRFDHARQRPLNRWNRIAEGLEEFLWYAPFHPMNLKSPLLNGLTAPVFRLYDRFLPRAVMARMASYTHILIESGPPPLLVHRIRQAAPQARIIYHAADRLRTIHVHPCIEAALADGIGDYNLIHIMAEAMRADFPDDAPILYLPHGIAKETFDRATVSPYAASRNAVSVGDMLFDAQVIDTLAAAYPDWTFHLFGKKAVPSVPRANIVVHGEVAFETIVPFIKFADVGLAPYRQSEAADYLSQSSLKMIQYSYCRLPIVAPVFAAAGRSHICAYRPGDAASAVEAFRRAQAFDRGTIETAGILSWEEAVRRLFDHEVMEGRGRRQL</sequence>
<dbReference type="Gene3D" id="3.40.50.2000">
    <property type="entry name" value="Glycogen Phosphorylase B"/>
    <property type="match status" value="1"/>
</dbReference>
<evidence type="ECO:0000313" key="2">
    <source>
        <dbReference type="EMBL" id="SSC64799.1"/>
    </source>
</evidence>
<reference evidence="3" key="1">
    <citation type="submission" date="2018-07" db="EMBL/GenBank/DDBJ databases">
        <authorList>
            <person name="Peiro R."/>
            <person name="Begona"/>
            <person name="Cbmso G."/>
            <person name="Lopez M."/>
            <person name="Gonzalez S."/>
        </authorList>
    </citation>
    <scope>NUCLEOTIDE SEQUENCE [LARGE SCALE GENOMIC DNA]</scope>
</reference>
<dbReference type="InterPro" id="IPR054299">
    <property type="entry name" value="GumK_N"/>
</dbReference>
<dbReference type="Proteomes" id="UP000254764">
    <property type="component" value="Unassembled WGS sequence"/>
</dbReference>
<evidence type="ECO:0000313" key="3">
    <source>
        <dbReference type="Proteomes" id="UP000254764"/>
    </source>
</evidence>
<evidence type="ECO:0000259" key="1">
    <source>
        <dbReference type="Pfam" id="PF22059"/>
    </source>
</evidence>
<proteinExistence type="predicted"/>
<dbReference type="STRING" id="1336235.GCA_000518785_03898"/>
<dbReference type="OrthoDB" id="495599at2"/>
<name>A0A376AAB8_9HYPH</name>